<gene>
    <name evidence="4 5" type="primary">LOC117639350</name>
</gene>
<dbReference type="GeneID" id="117639350"/>
<accession>A0A6P8XV34</accession>
<evidence type="ECO:0000313" key="5">
    <source>
        <dbReference type="RefSeq" id="XP_034230819.1"/>
    </source>
</evidence>
<dbReference type="Pfam" id="PF12937">
    <property type="entry name" value="F-box-like"/>
    <property type="match status" value="1"/>
</dbReference>
<keyword evidence="3" id="KW-1185">Reference proteome</keyword>
<dbReference type="Gene3D" id="1.20.1280.50">
    <property type="match status" value="1"/>
</dbReference>
<feature type="region of interest" description="Disordered" evidence="1">
    <location>
        <begin position="1"/>
        <end position="128"/>
    </location>
</feature>
<evidence type="ECO:0000313" key="4">
    <source>
        <dbReference type="RefSeq" id="XP_034230818.1"/>
    </source>
</evidence>
<dbReference type="KEGG" id="tpal:117639350"/>
<feature type="compositionally biased region" description="Basic residues" evidence="1">
    <location>
        <begin position="56"/>
        <end position="68"/>
    </location>
</feature>
<reference evidence="4 5" key="1">
    <citation type="submission" date="2025-04" db="UniProtKB">
        <authorList>
            <consortium name="RefSeq"/>
        </authorList>
    </citation>
    <scope>IDENTIFICATION</scope>
    <source>
        <tissue evidence="4 5">Total insect</tissue>
    </source>
</reference>
<dbReference type="Proteomes" id="UP000515158">
    <property type="component" value="Unplaced"/>
</dbReference>
<dbReference type="AlphaFoldDB" id="A0A6P8XV34"/>
<organism evidence="4">
    <name type="scientific">Thrips palmi</name>
    <name type="common">Melon thrips</name>
    <dbReference type="NCBI Taxonomy" id="161013"/>
    <lineage>
        <taxon>Eukaryota</taxon>
        <taxon>Metazoa</taxon>
        <taxon>Ecdysozoa</taxon>
        <taxon>Arthropoda</taxon>
        <taxon>Hexapoda</taxon>
        <taxon>Insecta</taxon>
        <taxon>Pterygota</taxon>
        <taxon>Neoptera</taxon>
        <taxon>Paraneoptera</taxon>
        <taxon>Thysanoptera</taxon>
        <taxon>Terebrantia</taxon>
        <taxon>Thripoidea</taxon>
        <taxon>Thripidae</taxon>
        <taxon>Thrips</taxon>
    </lineage>
</organism>
<dbReference type="RefSeq" id="XP_034230819.1">
    <property type="nucleotide sequence ID" value="XM_034374928.1"/>
</dbReference>
<evidence type="ECO:0000313" key="3">
    <source>
        <dbReference type="Proteomes" id="UP000515158"/>
    </source>
</evidence>
<dbReference type="SUPFAM" id="SSF81383">
    <property type="entry name" value="F-box domain"/>
    <property type="match status" value="1"/>
</dbReference>
<sequence>MAEASSNPGVARDVITISDDENCRDSSPKRSRKRGAGASEDPDYEPRHRSPAAAAPKRRRVPRAPKKKGPVESEAETPRARAPRKKVLVDLDSEAETPRATALPRGRKRAPKALGPEASASRSSDNGVAQLPTGWSALPHHLLTKIFSMVGNEDVISAGQSCRSWRAAAKLPSVWHRRQLSYDLPAGSKKFRNWHSGARQFARTIRFAPCLARVSCPKSLKDAARTAIATRSTCEVKSAELNGQLQWTQKYILRQKTLEDLLLLNPNVQALKTALALPQLHSLAVSYERDVTKEKYQRRNMGMLWDPSADGPRYQVPAVPSGTKGHLKKLLCHSGVGPAAVNSLVLANTATLEEVGVHCLPLEALLCCSKLRRLMVKVNPAYAPDQVKMRQLLKSRPVDYVAFVGTRSHARATCSSLRDALRKLAPGCTVVCSACHNVPVLEKPLFASRDVPNDGGHRGRRGRAAEWAQSWEEDFQYIFSGFHDDYYF</sequence>
<dbReference type="InterPro" id="IPR036047">
    <property type="entry name" value="F-box-like_dom_sf"/>
</dbReference>
<feature type="domain" description="F-box" evidence="2">
    <location>
        <begin position="132"/>
        <end position="178"/>
    </location>
</feature>
<dbReference type="OrthoDB" id="8223683at2759"/>
<dbReference type="InterPro" id="IPR001810">
    <property type="entry name" value="F-box_dom"/>
</dbReference>
<evidence type="ECO:0000259" key="2">
    <source>
        <dbReference type="PROSITE" id="PS50181"/>
    </source>
</evidence>
<proteinExistence type="predicted"/>
<protein>
    <submittedName>
        <fullName evidence="4 5">Uncharacterized protein LOC117639350</fullName>
    </submittedName>
</protein>
<evidence type="ECO:0000256" key="1">
    <source>
        <dbReference type="SAM" id="MobiDB-lite"/>
    </source>
</evidence>
<name>A0A6P8XV34_THRPL</name>
<dbReference type="PROSITE" id="PS50181">
    <property type="entry name" value="FBOX"/>
    <property type="match status" value="1"/>
</dbReference>
<dbReference type="RefSeq" id="XP_034230818.1">
    <property type="nucleotide sequence ID" value="XM_034374927.1"/>
</dbReference>